<evidence type="ECO:0000313" key="3">
    <source>
        <dbReference type="Proteomes" id="UP000711391"/>
    </source>
</evidence>
<organism evidence="2 3">
    <name type="scientific">SAR86 cluster bacterium</name>
    <dbReference type="NCBI Taxonomy" id="2030880"/>
    <lineage>
        <taxon>Bacteria</taxon>
        <taxon>Pseudomonadati</taxon>
        <taxon>Pseudomonadota</taxon>
        <taxon>Gammaproteobacteria</taxon>
        <taxon>SAR86 cluster</taxon>
    </lineage>
</organism>
<evidence type="ECO:0000313" key="2">
    <source>
        <dbReference type="EMBL" id="MBL6818536.1"/>
    </source>
</evidence>
<accession>A0A937I5K6</accession>
<dbReference type="AlphaFoldDB" id="A0A937I5K6"/>
<feature type="coiled-coil region" evidence="1">
    <location>
        <begin position="9"/>
        <end position="64"/>
    </location>
</feature>
<comment type="caution">
    <text evidence="2">The sequence shown here is derived from an EMBL/GenBank/DDBJ whole genome shotgun (WGS) entry which is preliminary data.</text>
</comment>
<dbReference type="EMBL" id="JADHQD010000023">
    <property type="protein sequence ID" value="MBL6818536.1"/>
    <property type="molecule type" value="Genomic_DNA"/>
</dbReference>
<sequence length="65" mass="7822">MSEKNNSPIQNLEEKINLLLKRFDEQKGIIDSYILREREWKKIKIKLNKEINSLEKKLKSGQHNE</sequence>
<protein>
    <submittedName>
        <fullName evidence="2">Uncharacterized protein</fullName>
    </submittedName>
</protein>
<gene>
    <name evidence="2" type="ORF">ISQ64_03930</name>
</gene>
<proteinExistence type="predicted"/>
<reference evidence="2" key="1">
    <citation type="submission" date="2020-10" db="EMBL/GenBank/DDBJ databases">
        <title>Microbiome of the Black Sea water column analyzed by genome centric metagenomics.</title>
        <authorList>
            <person name="Cabello-Yeves P.J."/>
            <person name="Callieri C."/>
            <person name="Picazo A."/>
            <person name="Mehrshad M."/>
            <person name="Haro-Moreno J.M."/>
            <person name="Roda-Garcia J."/>
            <person name="Dzembekova N."/>
            <person name="Slabakova V."/>
            <person name="Slabakova N."/>
            <person name="Moncheva S."/>
            <person name="Rodriguez-Valera F."/>
        </authorList>
    </citation>
    <scope>NUCLEOTIDE SEQUENCE</scope>
    <source>
        <strain evidence="2">BS307-5m-G50</strain>
    </source>
</reference>
<keyword evidence="1" id="KW-0175">Coiled coil</keyword>
<name>A0A937I5K6_9GAMM</name>
<dbReference type="Proteomes" id="UP000711391">
    <property type="component" value="Unassembled WGS sequence"/>
</dbReference>
<evidence type="ECO:0000256" key="1">
    <source>
        <dbReference type="SAM" id="Coils"/>
    </source>
</evidence>